<dbReference type="PANTHER" id="PTHR43335">
    <property type="entry name" value="ABC TRANSPORTER, ATP-BINDING PROTEIN"/>
    <property type="match status" value="1"/>
</dbReference>
<evidence type="ECO:0000256" key="1">
    <source>
        <dbReference type="ARBA" id="ARBA00005417"/>
    </source>
</evidence>
<evidence type="ECO:0000256" key="3">
    <source>
        <dbReference type="ARBA" id="ARBA00022741"/>
    </source>
</evidence>
<dbReference type="PROSITE" id="PS50893">
    <property type="entry name" value="ABC_TRANSPORTER_2"/>
    <property type="match status" value="1"/>
</dbReference>
<feature type="domain" description="ABC transporter" evidence="5">
    <location>
        <begin position="21"/>
        <end position="249"/>
    </location>
</feature>
<dbReference type="PANTHER" id="PTHR43335:SF8">
    <property type="entry name" value="ABC TRANSPORTER, ATP-BINDING PROTEIN"/>
    <property type="match status" value="1"/>
</dbReference>
<evidence type="ECO:0000259" key="5">
    <source>
        <dbReference type="PROSITE" id="PS50893"/>
    </source>
</evidence>
<dbReference type="InterPro" id="IPR003593">
    <property type="entry name" value="AAA+_ATPase"/>
</dbReference>
<keyword evidence="4 6" id="KW-0067">ATP-binding</keyword>
<name>A0A9D1E5P7_9FIRM</name>
<dbReference type="AlphaFoldDB" id="A0A9D1E5P7"/>
<accession>A0A9D1E5P7</accession>
<gene>
    <name evidence="6" type="ORF">IAB94_02855</name>
</gene>
<keyword evidence="2" id="KW-0813">Transport</keyword>
<keyword evidence="3" id="KW-0547">Nucleotide-binding</keyword>
<evidence type="ECO:0000313" key="7">
    <source>
        <dbReference type="Proteomes" id="UP000823913"/>
    </source>
</evidence>
<dbReference type="SMART" id="SM00382">
    <property type="entry name" value="AAA"/>
    <property type="match status" value="1"/>
</dbReference>
<dbReference type="Gene3D" id="3.40.50.300">
    <property type="entry name" value="P-loop containing nucleotide triphosphate hydrolases"/>
    <property type="match status" value="1"/>
</dbReference>
<dbReference type="GO" id="GO:0016887">
    <property type="term" value="F:ATP hydrolysis activity"/>
    <property type="evidence" value="ECO:0007669"/>
    <property type="project" value="InterPro"/>
</dbReference>
<evidence type="ECO:0000313" key="6">
    <source>
        <dbReference type="EMBL" id="HIR66972.1"/>
    </source>
</evidence>
<dbReference type="GO" id="GO:0005524">
    <property type="term" value="F:ATP binding"/>
    <property type="evidence" value="ECO:0007669"/>
    <property type="project" value="UniProtKB-KW"/>
</dbReference>
<dbReference type="InterPro" id="IPR003439">
    <property type="entry name" value="ABC_transporter-like_ATP-bd"/>
</dbReference>
<dbReference type="Proteomes" id="UP000823913">
    <property type="component" value="Unassembled WGS sequence"/>
</dbReference>
<sequence>MRNRRLNRSSRRLKKLTDCVIRTRGAVKTYGRLNALDGVSVNVRRGEIYGLIGDNGAGKTTLLKAIVGHIFLSQGEVSVLGSENSRSLSSARRQIGAMIEKVGCFPNLSVEKNMEYCRILKGIPDRKKTAEILEVVGLSRKAKSKCSQLSMGMKQRLGLAIALIGEPQILILDEPINGLDPSGIHEFRELLKSLNARKNITILLSSHILSELQQTATTFGFLSNGKLIEEVSAEQLAEKCADYIEISVSDAEAYAALLDKYLSDENYIVTPSGKLRLVAPKRAPEVYSRLAAQSGILVTGLEHHNRSLEDYYMHLKEGAHA</sequence>
<dbReference type="Pfam" id="PF00005">
    <property type="entry name" value="ABC_tran"/>
    <property type="match status" value="1"/>
</dbReference>
<organism evidence="6 7">
    <name type="scientific">Candidatus Coproplasma avicola</name>
    <dbReference type="NCBI Taxonomy" id="2840744"/>
    <lineage>
        <taxon>Bacteria</taxon>
        <taxon>Bacillati</taxon>
        <taxon>Bacillota</taxon>
        <taxon>Clostridia</taxon>
        <taxon>Eubacteriales</taxon>
        <taxon>Candidatus Coproplasma</taxon>
    </lineage>
</organism>
<reference evidence="6" key="1">
    <citation type="submission" date="2020-10" db="EMBL/GenBank/DDBJ databases">
        <authorList>
            <person name="Gilroy R."/>
        </authorList>
    </citation>
    <scope>NUCLEOTIDE SEQUENCE</scope>
    <source>
        <strain evidence="6">ChiW16-3235</strain>
    </source>
</reference>
<comment type="similarity">
    <text evidence="1">Belongs to the ABC transporter superfamily.</text>
</comment>
<dbReference type="EMBL" id="DVHK01000067">
    <property type="protein sequence ID" value="HIR66972.1"/>
    <property type="molecule type" value="Genomic_DNA"/>
</dbReference>
<evidence type="ECO:0000256" key="4">
    <source>
        <dbReference type="ARBA" id="ARBA00022840"/>
    </source>
</evidence>
<protein>
    <submittedName>
        <fullName evidence="6">ABC transporter ATP-binding protein</fullName>
    </submittedName>
</protein>
<proteinExistence type="inferred from homology"/>
<dbReference type="InterPro" id="IPR027417">
    <property type="entry name" value="P-loop_NTPase"/>
</dbReference>
<dbReference type="SUPFAM" id="SSF52540">
    <property type="entry name" value="P-loop containing nucleoside triphosphate hydrolases"/>
    <property type="match status" value="1"/>
</dbReference>
<reference evidence="6" key="2">
    <citation type="journal article" date="2021" name="PeerJ">
        <title>Extensive microbial diversity within the chicken gut microbiome revealed by metagenomics and culture.</title>
        <authorList>
            <person name="Gilroy R."/>
            <person name="Ravi A."/>
            <person name="Getino M."/>
            <person name="Pursley I."/>
            <person name="Horton D.L."/>
            <person name="Alikhan N.F."/>
            <person name="Baker D."/>
            <person name="Gharbi K."/>
            <person name="Hall N."/>
            <person name="Watson M."/>
            <person name="Adriaenssens E.M."/>
            <person name="Foster-Nyarko E."/>
            <person name="Jarju S."/>
            <person name="Secka A."/>
            <person name="Antonio M."/>
            <person name="Oren A."/>
            <person name="Chaudhuri R.R."/>
            <person name="La Ragione R."/>
            <person name="Hildebrand F."/>
            <person name="Pallen M.J."/>
        </authorList>
    </citation>
    <scope>NUCLEOTIDE SEQUENCE</scope>
    <source>
        <strain evidence="6">ChiW16-3235</strain>
    </source>
</reference>
<evidence type="ECO:0000256" key="2">
    <source>
        <dbReference type="ARBA" id="ARBA00022448"/>
    </source>
</evidence>
<comment type="caution">
    <text evidence="6">The sequence shown here is derived from an EMBL/GenBank/DDBJ whole genome shotgun (WGS) entry which is preliminary data.</text>
</comment>